<feature type="domain" description="Outer membrane channel protein CpnT-like N-terminal" evidence="3">
    <location>
        <begin position="19"/>
        <end position="148"/>
    </location>
</feature>
<dbReference type="InterPro" id="IPR028908">
    <property type="entry name" value="Tox-PL_dom"/>
</dbReference>
<evidence type="ECO:0000313" key="5">
    <source>
        <dbReference type="Proteomes" id="UP000198765"/>
    </source>
</evidence>
<dbReference type="InterPro" id="IPR057746">
    <property type="entry name" value="CpnT-like_N"/>
</dbReference>
<keyword evidence="1" id="KW-0472">Membrane</keyword>
<dbReference type="EMBL" id="LT594324">
    <property type="protein sequence ID" value="SBT51336.1"/>
    <property type="molecule type" value="Genomic_DNA"/>
</dbReference>
<feature type="transmembrane region" description="Helical" evidence="1">
    <location>
        <begin position="91"/>
        <end position="119"/>
    </location>
</feature>
<dbReference type="PATRIC" id="fig|299146.4.peg.4161"/>
<organism evidence="4 5">
    <name type="scientific">Micromonospora narathiwatensis</name>
    <dbReference type="NCBI Taxonomy" id="299146"/>
    <lineage>
        <taxon>Bacteria</taxon>
        <taxon>Bacillati</taxon>
        <taxon>Actinomycetota</taxon>
        <taxon>Actinomycetes</taxon>
        <taxon>Micromonosporales</taxon>
        <taxon>Micromonosporaceae</taxon>
        <taxon>Micromonospora</taxon>
    </lineage>
</organism>
<feature type="transmembrane region" description="Helical" evidence="1">
    <location>
        <begin position="125"/>
        <end position="146"/>
    </location>
</feature>
<evidence type="ECO:0000313" key="4">
    <source>
        <dbReference type="EMBL" id="SBT51336.1"/>
    </source>
</evidence>
<dbReference type="Pfam" id="PF25547">
    <property type="entry name" value="WXG100_2"/>
    <property type="match status" value="1"/>
</dbReference>
<protein>
    <submittedName>
        <fullName evidence="4">Papain fold toxin 1, glutamine deamidase</fullName>
    </submittedName>
</protein>
<dbReference type="RefSeq" id="WP_091198151.1">
    <property type="nucleotide sequence ID" value="NZ_LT594324.1"/>
</dbReference>
<evidence type="ECO:0000256" key="1">
    <source>
        <dbReference type="SAM" id="Phobius"/>
    </source>
</evidence>
<keyword evidence="1" id="KW-0812">Transmembrane</keyword>
<dbReference type="Pfam" id="PF15644">
    <property type="entry name" value="Gln_amidase"/>
    <property type="match status" value="1"/>
</dbReference>
<accession>A0A1A9A580</accession>
<keyword evidence="1" id="KW-1133">Transmembrane helix</keyword>
<evidence type="ECO:0000259" key="3">
    <source>
        <dbReference type="Pfam" id="PF25547"/>
    </source>
</evidence>
<sequence length="349" mass="38421">MGLELPAELTEPLSWIGLEWPEADEELLFAAGQHWLSFGMTLQSAAMQADGAAAAVWQHNSGDTVNAFKQWWTRDDGPQLRLLEDAIAAQLIGAVLMIFAAMTLAMKIAFIVQLIILLVQVTMAIAAAVATLGASTATVPGFVAATRMICQRLIRMIVQQVRTVLKHILEQAKRLLKLVRKVGEKRAARKIEKQIAHDLKRVNPKFNPPNPDYSANCTHCVQTYELRRRGIDVEATALPQQFHQWGGRSIADIEQTWGRRFAPGGRADIEQAFQNFGPGSRGVVAIRWNNGGGHVFNVENVGGKVRFIDGQNAGRDVANYFANGHSTQFVRLDNIPMPGGLTQFVRPPG</sequence>
<dbReference type="OrthoDB" id="2677932at2"/>
<feature type="domain" description="Tox-PL" evidence="2">
    <location>
        <begin position="216"/>
        <end position="312"/>
    </location>
</feature>
<reference evidence="4 5" key="1">
    <citation type="submission" date="2016-06" db="EMBL/GenBank/DDBJ databases">
        <authorList>
            <person name="Kjaerup R.B."/>
            <person name="Dalgaard T.S."/>
            <person name="Juul-Madsen H.R."/>
        </authorList>
    </citation>
    <scope>NUCLEOTIDE SEQUENCE [LARGE SCALE GENOMIC DNA]</scope>
    <source>
        <strain evidence="4 5">DSM 45248</strain>
    </source>
</reference>
<dbReference type="AlphaFoldDB" id="A0A1A9A580"/>
<dbReference type="Proteomes" id="UP000198765">
    <property type="component" value="Chromosome I"/>
</dbReference>
<gene>
    <name evidence="4" type="ORF">GA0070621_4022</name>
</gene>
<name>A0A1A9A580_9ACTN</name>
<proteinExistence type="predicted"/>
<keyword evidence="5" id="KW-1185">Reference proteome</keyword>
<evidence type="ECO:0000259" key="2">
    <source>
        <dbReference type="Pfam" id="PF15644"/>
    </source>
</evidence>